<dbReference type="InterPro" id="IPR052935">
    <property type="entry name" value="Mg2+_PAP"/>
</dbReference>
<gene>
    <name evidence="3" type="ORF">CYJ76_11115</name>
</gene>
<sequence>MTDQQLATAKPHYAARWENRIRGRVADVLRSRGWLPHPAAFTGYGTTEAARVYARIQLRRPERPGALPATVADVQQFLTRRGWRAFVSAPDAGVPVKVTLGAATIMARADRGGYVEQVVGGHGLPPGTHRVTFECPGGATAEADVHIADPAARIGLVSDIDDTVISTHLPRPLIAAWNTFVLTEQARTVVPGMADAYRAVLSAHPGAPVFYLSTGAWNTQPFLHRFLRRHDLPAGALLLTDWGPTNTGWFRSGREHKTRHLQRLAREFPDVRWVLVGDDGQHDPAIYDEFADAHPGHVAAIAIRQLTVIEQTLSRGLPIALAELVRKHRGRVPVLAAGDGFGLLPQLLRAVGGRAEGGAPAPGEPRAAVEGPRA</sequence>
<dbReference type="EMBL" id="PKIZ01000030">
    <property type="protein sequence ID" value="PKZ40804.1"/>
    <property type="molecule type" value="Genomic_DNA"/>
</dbReference>
<dbReference type="InterPro" id="IPR019236">
    <property type="entry name" value="APP1_cat"/>
</dbReference>
<reference evidence="3 4" key="1">
    <citation type="submission" date="2017-12" db="EMBL/GenBank/DDBJ databases">
        <title>Phylogenetic diversity of female urinary microbiome.</title>
        <authorList>
            <person name="Thomas-White K."/>
            <person name="Wolfe A.J."/>
        </authorList>
    </citation>
    <scope>NUCLEOTIDE SEQUENCE [LARGE SCALE GENOMIC DNA]</scope>
    <source>
        <strain evidence="3 4">UMB1298</strain>
    </source>
</reference>
<proteinExistence type="predicted"/>
<evidence type="ECO:0000256" key="1">
    <source>
        <dbReference type="SAM" id="MobiDB-lite"/>
    </source>
</evidence>
<dbReference type="PANTHER" id="PTHR28208:SF3">
    <property type="entry name" value="PHOSPHATIDATE PHOSPHATASE APP1"/>
    <property type="match status" value="1"/>
</dbReference>
<protein>
    <recommendedName>
        <fullName evidence="2">Phosphatidate phosphatase APP1 catalytic domain-containing protein</fullName>
    </recommendedName>
</protein>
<dbReference type="Proteomes" id="UP000234206">
    <property type="component" value="Unassembled WGS sequence"/>
</dbReference>
<evidence type="ECO:0000313" key="3">
    <source>
        <dbReference type="EMBL" id="PKZ40804.1"/>
    </source>
</evidence>
<dbReference type="Pfam" id="PF09949">
    <property type="entry name" value="APP1_cat"/>
    <property type="match status" value="1"/>
</dbReference>
<evidence type="ECO:0000259" key="2">
    <source>
        <dbReference type="Pfam" id="PF09949"/>
    </source>
</evidence>
<feature type="region of interest" description="Disordered" evidence="1">
    <location>
        <begin position="355"/>
        <end position="374"/>
    </location>
</feature>
<evidence type="ECO:0000313" key="4">
    <source>
        <dbReference type="Proteomes" id="UP000234206"/>
    </source>
</evidence>
<dbReference type="OrthoDB" id="9789875at2"/>
<dbReference type="PANTHER" id="PTHR28208">
    <property type="entry name" value="PHOSPHATIDATE PHOSPHATASE APP1"/>
    <property type="match status" value="1"/>
</dbReference>
<name>A0A2I1P843_9MICO</name>
<dbReference type="GO" id="GO:0008195">
    <property type="term" value="F:phosphatidate phosphatase activity"/>
    <property type="evidence" value="ECO:0007669"/>
    <property type="project" value="InterPro"/>
</dbReference>
<accession>A0A2I1P843</accession>
<feature type="domain" description="Phosphatidate phosphatase APP1 catalytic" evidence="2">
    <location>
        <begin position="154"/>
        <end position="305"/>
    </location>
</feature>
<dbReference type="RefSeq" id="WP_101850120.1">
    <property type="nucleotide sequence ID" value="NZ_PKIZ01000030.1"/>
</dbReference>
<dbReference type="AlphaFoldDB" id="A0A2I1P843"/>
<keyword evidence="4" id="KW-1185">Reference proteome</keyword>
<organism evidence="3 4">
    <name type="scientific">Kytococcus schroeteri</name>
    <dbReference type="NCBI Taxonomy" id="138300"/>
    <lineage>
        <taxon>Bacteria</taxon>
        <taxon>Bacillati</taxon>
        <taxon>Actinomycetota</taxon>
        <taxon>Actinomycetes</taxon>
        <taxon>Micrococcales</taxon>
        <taxon>Kytococcaceae</taxon>
        <taxon>Kytococcus</taxon>
    </lineage>
</organism>
<comment type="caution">
    <text evidence="3">The sequence shown here is derived from an EMBL/GenBank/DDBJ whole genome shotgun (WGS) entry which is preliminary data.</text>
</comment>